<dbReference type="PATRIC" id="fig|28128.5.peg.1608"/>
<comment type="caution">
    <text evidence="2">The sequence shown here is derived from an EMBL/GenBank/DDBJ whole genome shotgun (WGS) entry which is preliminary data.</text>
</comment>
<evidence type="ECO:0000256" key="1">
    <source>
        <dbReference type="SAM" id="MobiDB-lite"/>
    </source>
</evidence>
<evidence type="ECO:0000313" key="3">
    <source>
        <dbReference type="Proteomes" id="UP000070533"/>
    </source>
</evidence>
<dbReference type="Proteomes" id="UP000070533">
    <property type="component" value="Unassembled WGS sequence"/>
</dbReference>
<dbReference type="AlphaFoldDB" id="A0A133Q6U7"/>
<gene>
    <name evidence="2" type="ORF">HMPREF3226_01568</name>
</gene>
<evidence type="ECO:0000313" key="2">
    <source>
        <dbReference type="EMBL" id="KXA38607.1"/>
    </source>
</evidence>
<feature type="compositionally biased region" description="Polar residues" evidence="1">
    <location>
        <begin position="52"/>
        <end position="65"/>
    </location>
</feature>
<protein>
    <submittedName>
        <fullName evidence="2">Uncharacterized protein</fullName>
    </submittedName>
</protein>
<dbReference type="STRING" id="28128.HMPREF3226_01568"/>
<keyword evidence="3" id="KW-1185">Reference proteome</keyword>
<reference evidence="3" key="1">
    <citation type="submission" date="2016-01" db="EMBL/GenBank/DDBJ databases">
        <authorList>
            <person name="Mitreva M."/>
            <person name="Pepin K.H."/>
            <person name="Mihindukulasuriya K.A."/>
            <person name="Fulton R."/>
            <person name="Fronick C."/>
            <person name="O'Laughlin M."/>
            <person name="Miner T."/>
            <person name="Herter B."/>
            <person name="Rosa B.A."/>
            <person name="Cordes M."/>
            <person name="Tomlinson C."/>
            <person name="Wollam A."/>
            <person name="Palsikar V.B."/>
            <person name="Mardis E.R."/>
            <person name="Wilson R.K."/>
        </authorList>
    </citation>
    <scope>NUCLEOTIDE SEQUENCE [LARGE SCALE GENOMIC DNA]</scope>
    <source>
        <strain evidence="3">MJR7716</strain>
    </source>
</reference>
<name>A0A133Q6U7_9BACT</name>
<feature type="region of interest" description="Disordered" evidence="1">
    <location>
        <begin position="1"/>
        <end position="65"/>
    </location>
</feature>
<feature type="compositionally biased region" description="Polar residues" evidence="1">
    <location>
        <begin position="1"/>
        <end position="10"/>
    </location>
</feature>
<proteinExistence type="predicted"/>
<sequence length="65" mass="7382">MIKTQTSEKASMQEGMDAMHTENANLCRNVKKIKAEDRILRKRPEKYDGAKKNSNNSITPSSKKT</sequence>
<dbReference type="EMBL" id="LRQG01000109">
    <property type="protein sequence ID" value="KXA38607.1"/>
    <property type="molecule type" value="Genomic_DNA"/>
</dbReference>
<accession>A0A133Q6U7</accession>
<organism evidence="2 3">
    <name type="scientific">Prevotella corporis</name>
    <dbReference type="NCBI Taxonomy" id="28128"/>
    <lineage>
        <taxon>Bacteria</taxon>
        <taxon>Pseudomonadati</taxon>
        <taxon>Bacteroidota</taxon>
        <taxon>Bacteroidia</taxon>
        <taxon>Bacteroidales</taxon>
        <taxon>Prevotellaceae</taxon>
        <taxon>Prevotella</taxon>
    </lineage>
</organism>